<keyword evidence="2" id="KW-1133">Transmembrane helix</keyword>
<name>A0A1R4EGV4_9GAMM</name>
<accession>A0A1R4EGV4</accession>
<dbReference type="EMBL" id="FUGD01000095">
    <property type="protein sequence ID" value="SJM37680.1"/>
    <property type="molecule type" value="Genomic_DNA"/>
</dbReference>
<protein>
    <submittedName>
        <fullName evidence="3">YGGT family protein</fullName>
    </submittedName>
</protein>
<reference evidence="4" key="1">
    <citation type="submission" date="2017-02" db="EMBL/GenBank/DDBJ databases">
        <authorList>
            <person name="Mornico D."/>
        </authorList>
    </citation>
    <scope>NUCLEOTIDE SEQUENCE [LARGE SCALE GENOMIC DNA]</scope>
</reference>
<proteinExistence type="inferred from homology"/>
<comment type="similarity">
    <text evidence="1">Belongs to the YggT family.</text>
</comment>
<dbReference type="OrthoDB" id="9806665at2"/>
<dbReference type="AlphaFoldDB" id="A0A1R4EGV4"/>
<dbReference type="PANTHER" id="PTHR33219:SF14">
    <property type="entry name" value="PROTEIN COFACTOR ASSEMBLY OF COMPLEX C SUBUNIT B CCB3, CHLOROPLASTIC-RELATED"/>
    <property type="match status" value="1"/>
</dbReference>
<feature type="transmembrane region" description="Helical" evidence="2">
    <location>
        <begin position="164"/>
        <end position="185"/>
    </location>
</feature>
<organism evidence="3 4">
    <name type="scientific">Psychrobacter pasteurii</name>
    <dbReference type="NCBI Taxonomy" id="1945520"/>
    <lineage>
        <taxon>Bacteria</taxon>
        <taxon>Pseudomonadati</taxon>
        <taxon>Pseudomonadota</taxon>
        <taxon>Gammaproteobacteria</taxon>
        <taxon>Moraxellales</taxon>
        <taxon>Moraxellaceae</taxon>
        <taxon>Psychrobacter</taxon>
    </lineage>
</organism>
<gene>
    <name evidence="3" type="ORF">A1019T_01662</name>
</gene>
<feature type="transmembrane region" description="Helical" evidence="2">
    <location>
        <begin position="6"/>
        <end position="26"/>
    </location>
</feature>
<evidence type="ECO:0000256" key="1">
    <source>
        <dbReference type="ARBA" id="ARBA00010894"/>
    </source>
</evidence>
<evidence type="ECO:0000313" key="3">
    <source>
        <dbReference type="EMBL" id="SJM37680.1"/>
    </source>
</evidence>
<dbReference type="Proteomes" id="UP000188169">
    <property type="component" value="Unassembled WGS sequence"/>
</dbReference>
<feature type="transmembrane region" description="Helical" evidence="2">
    <location>
        <begin position="103"/>
        <end position="126"/>
    </location>
</feature>
<dbReference type="InterPro" id="IPR003425">
    <property type="entry name" value="CCB3/YggT"/>
</dbReference>
<keyword evidence="2" id="KW-0472">Membrane</keyword>
<dbReference type="GO" id="GO:0016020">
    <property type="term" value="C:membrane"/>
    <property type="evidence" value="ECO:0007669"/>
    <property type="project" value="InterPro"/>
</dbReference>
<dbReference type="Pfam" id="PF02325">
    <property type="entry name" value="CCB3_YggT"/>
    <property type="match status" value="1"/>
</dbReference>
<dbReference type="RefSeq" id="WP_077449072.1">
    <property type="nucleotide sequence ID" value="NZ_FUGD01000095.1"/>
</dbReference>
<keyword evidence="2" id="KW-0812">Transmembrane</keyword>
<keyword evidence="4" id="KW-1185">Reference proteome</keyword>
<evidence type="ECO:0000256" key="2">
    <source>
        <dbReference type="SAM" id="Phobius"/>
    </source>
</evidence>
<dbReference type="PANTHER" id="PTHR33219">
    <property type="entry name" value="YLMG HOMOLOG PROTEIN 2, CHLOROPLASTIC"/>
    <property type="match status" value="1"/>
</dbReference>
<sequence>MTSLSYALFNMVVNFAMLLIFIRFMLQFAGLERNHPYVQPAYKATQIVDVFGRIFPTVGGGRVNLAAVMLLFLLKLIDISGNAAIAGHGYTPIRLFFEGSLSLILSFLSVARYLIIGSIIISWIVVFTQKMHPIFELIVQMAEPILAPFRRITPNLGMLDLSPMVAIFGLLLIEIFVEIIARNLLPMIG</sequence>
<evidence type="ECO:0000313" key="4">
    <source>
        <dbReference type="Proteomes" id="UP000188169"/>
    </source>
</evidence>
<dbReference type="STRING" id="1945520.A1019T_01662"/>